<keyword evidence="2" id="KW-1185">Reference proteome</keyword>
<organism evidence="1 2">
    <name type="scientific">Lepraria finkii</name>
    <dbReference type="NCBI Taxonomy" id="1340010"/>
    <lineage>
        <taxon>Eukaryota</taxon>
        <taxon>Fungi</taxon>
        <taxon>Dikarya</taxon>
        <taxon>Ascomycota</taxon>
        <taxon>Pezizomycotina</taxon>
        <taxon>Lecanoromycetes</taxon>
        <taxon>OSLEUM clade</taxon>
        <taxon>Lecanoromycetidae</taxon>
        <taxon>Lecanorales</taxon>
        <taxon>Lecanorineae</taxon>
        <taxon>Stereocaulaceae</taxon>
        <taxon>Lepraria</taxon>
    </lineage>
</organism>
<accession>A0ABR4BG80</accession>
<protein>
    <submittedName>
        <fullName evidence="1">Uncharacterized protein</fullName>
    </submittedName>
</protein>
<gene>
    <name evidence="1" type="ORF">ABVK25_004048</name>
</gene>
<name>A0ABR4BG80_9LECA</name>
<comment type="caution">
    <text evidence="1">The sequence shown here is derived from an EMBL/GenBank/DDBJ whole genome shotgun (WGS) entry which is preliminary data.</text>
</comment>
<proteinExistence type="predicted"/>
<reference evidence="1 2" key="1">
    <citation type="submission" date="2024-09" db="EMBL/GenBank/DDBJ databases">
        <title>Rethinking Asexuality: The Enigmatic Case of Functional Sexual Genes in Lepraria (Stereocaulaceae).</title>
        <authorList>
            <person name="Doellman M."/>
            <person name="Sun Y."/>
            <person name="Barcenas-Pena A."/>
            <person name="Lumbsch H.T."/>
            <person name="Grewe F."/>
        </authorList>
    </citation>
    <scope>NUCLEOTIDE SEQUENCE [LARGE SCALE GENOMIC DNA]</scope>
    <source>
        <strain evidence="1 2">Grewe 0041</strain>
    </source>
</reference>
<evidence type="ECO:0000313" key="1">
    <source>
        <dbReference type="EMBL" id="KAL2055804.1"/>
    </source>
</evidence>
<dbReference type="Proteomes" id="UP001590951">
    <property type="component" value="Unassembled WGS sequence"/>
</dbReference>
<evidence type="ECO:0000313" key="2">
    <source>
        <dbReference type="Proteomes" id="UP001590951"/>
    </source>
</evidence>
<dbReference type="EMBL" id="JBHFEH010000010">
    <property type="protein sequence ID" value="KAL2055804.1"/>
    <property type="molecule type" value="Genomic_DNA"/>
</dbReference>
<sequence length="101" mass="11827">MLLLRLPHQASILVDRTRHWHRVNRKTLGDSDVMTRSVPVLSVARLPNNATQIDRGRRQSLDTCKEKHEQTRKEMEKVWPFRGLTEEVAPIEIFRGAVWES</sequence>